<keyword evidence="4 8" id="KW-0732">Signal</keyword>
<keyword evidence="3" id="KW-0964">Secreted</keyword>
<dbReference type="InterPro" id="IPR036514">
    <property type="entry name" value="SGNH_hydro_sf"/>
</dbReference>
<accession>A0A6M2EJQ6</accession>
<dbReference type="PANTHER" id="PTHR45650">
    <property type="entry name" value="GDSL-LIKE LIPASE/ACYLHYDROLASE-RELATED"/>
    <property type="match status" value="1"/>
</dbReference>
<keyword evidence="6" id="KW-0442">Lipid degradation</keyword>
<dbReference type="CDD" id="cd01837">
    <property type="entry name" value="SGNH_plant_lipase_like"/>
    <property type="match status" value="1"/>
</dbReference>
<dbReference type="InterPro" id="IPR051238">
    <property type="entry name" value="GDSL_esterase/lipase"/>
</dbReference>
<name>A0A6M2EJQ6_9ROSI</name>
<feature type="signal peptide" evidence="8">
    <location>
        <begin position="1"/>
        <end position="29"/>
    </location>
</feature>
<comment type="similarity">
    <text evidence="2">Belongs to the 'GDSL' lipolytic enzyme family.</text>
</comment>
<evidence type="ECO:0000256" key="5">
    <source>
        <dbReference type="ARBA" id="ARBA00022801"/>
    </source>
</evidence>
<organism evidence="9">
    <name type="scientific">Populus davidiana</name>
    <dbReference type="NCBI Taxonomy" id="266767"/>
    <lineage>
        <taxon>Eukaryota</taxon>
        <taxon>Viridiplantae</taxon>
        <taxon>Streptophyta</taxon>
        <taxon>Embryophyta</taxon>
        <taxon>Tracheophyta</taxon>
        <taxon>Spermatophyta</taxon>
        <taxon>Magnoliopsida</taxon>
        <taxon>eudicotyledons</taxon>
        <taxon>Gunneridae</taxon>
        <taxon>Pentapetalae</taxon>
        <taxon>rosids</taxon>
        <taxon>fabids</taxon>
        <taxon>Malpighiales</taxon>
        <taxon>Salicaceae</taxon>
        <taxon>Saliceae</taxon>
        <taxon>Populus</taxon>
    </lineage>
</organism>
<dbReference type="InterPro" id="IPR001087">
    <property type="entry name" value="GDSL"/>
</dbReference>
<protein>
    <submittedName>
        <fullName evidence="9">Uncharacterized protein</fullName>
    </submittedName>
</protein>
<dbReference type="Pfam" id="PF00657">
    <property type="entry name" value="Lipase_GDSL"/>
    <property type="match status" value="1"/>
</dbReference>
<dbReference type="Gene3D" id="3.40.50.1110">
    <property type="entry name" value="SGNH hydrolase"/>
    <property type="match status" value="1"/>
</dbReference>
<keyword evidence="7" id="KW-0443">Lipid metabolism</keyword>
<evidence type="ECO:0000256" key="6">
    <source>
        <dbReference type="ARBA" id="ARBA00022963"/>
    </source>
</evidence>
<evidence type="ECO:0000256" key="2">
    <source>
        <dbReference type="ARBA" id="ARBA00008668"/>
    </source>
</evidence>
<reference evidence="9" key="1">
    <citation type="submission" date="2020-03" db="EMBL/GenBank/DDBJ databases">
        <authorList>
            <person name="Zhang R."/>
        </authorList>
    </citation>
    <scope>NUCLEOTIDE SEQUENCE</scope>
</reference>
<dbReference type="AlphaFoldDB" id="A0A6M2EJQ6"/>
<dbReference type="GO" id="GO:0016042">
    <property type="term" value="P:lipid catabolic process"/>
    <property type="evidence" value="ECO:0007669"/>
    <property type="project" value="UniProtKB-KW"/>
</dbReference>
<evidence type="ECO:0000313" key="9">
    <source>
        <dbReference type="EMBL" id="NUU84931.1"/>
    </source>
</evidence>
<evidence type="ECO:0000256" key="1">
    <source>
        <dbReference type="ARBA" id="ARBA00004613"/>
    </source>
</evidence>
<dbReference type="InterPro" id="IPR035669">
    <property type="entry name" value="SGNH_plant_lipase-like"/>
</dbReference>
<sequence length="362" mass="40000">MENIEPTLLWWIFFTIPLLISNMQNCAYGEPQVPCYFVFGDSLFDNGNNNNLSTLAKANYTPYGFDFSKGPTGRFSNGNNTADVIGKLLGFEDYIPTFNEAKATKNILRGVNYASGSAGIRNESGLLAVGDVISMDEQLQNHRVIISLITEVLGNKDSAMKHLSKCIYTVDMGNNDYTMNYFLPQLYNTSRQFNVHQYATVLIQQYSQQLKSLYDLGARKVAVAGLLQSGCSPNALATYGTNGSSCVEMINNAVQIFNSKLIPLVTNLNANLPGAKFTYINLYQIDAESTRAFRFTRVACCNLASTGLCDPSTIPCPDRTEYAFYDSAHPTEARALILGRRAYRVQSLTDAFPVDISLLAQL</sequence>
<dbReference type="PANTHER" id="PTHR45650:SF80">
    <property type="entry name" value="FINGER PROTEIN, PUTATIVE-RELATED"/>
    <property type="match status" value="1"/>
</dbReference>
<comment type="subcellular location">
    <subcellularLocation>
        <location evidence="1">Secreted</location>
    </subcellularLocation>
</comment>
<evidence type="ECO:0000256" key="4">
    <source>
        <dbReference type="ARBA" id="ARBA00022729"/>
    </source>
</evidence>
<proteinExistence type="inferred from homology"/>
<keyword evidence="5" id="KW-0378">Hydrolase</keyword>
<dbReference type="EMBL" id="GILB01004598">
    <property type="protein sequence ID" value="NUU84931.1"/>
    <property type="molecule type" value="Transcribed_RNA"/>
</dbReference>
<evidence type="ECO:0000256" key="8">
    <source>
        <dbReference type="SAM" id="SignalP"/>
    </source>
</evidence>
<feature type="chain" id="PRO_5026691636" evidence="8">
    <location>
        <begin position="30"/>
        <end position="362"/>
    </location>
</feature>
<dbReference type="GO" id="GO:0016788">
    <property type="term" value="F:hydrolase activity, acting on ester bonds"/>
    <property type="evidence" value="ECO:0007669"/>
    <property type="project" value="InterPro"/>
</dbReference>
<evidence type="ECO:0000256" key="7">
    <source>
        <dbReference type="ARBA" id="ARBA00023098"/>
    </source>
</evidence>
<evidence type="ECO:0000256" key="3">
    <source>
        <dbReference type="ARBA" id="ARBA00022525"/>
    </source>
</evidence>
<dbReference type="GO" id="GO:0005576">
    <property type="term" value="C:extracellular region"/>
    <property type="evidence" value="ECO:0007669"/>
    <property type="project" value="UniProtKB-SubCell"/>
</dbReference>